<dbReference type="InterPro" id="IPR027417">
    <property type="entry name" value="P-loop_NTPase"/>
</dbReference>
<dbReference type="InterPro" id="IPR011006">
    <property type="entry name" value="CheY-like_superfamily"/>
</dbReference>
<evidence type="ECO:0000313" key="12">
    <source>
        <dbReference type="Proteomes" id="UP000284189"/>
    </source>
</evidence>
<dbReference type="SMART" id="SM00448">
    <property type="entry name" value="REC"/>
    <property type="match status" value="1"/>
</dbReference>
<dbReference type="Proteomes" id="UP000284189">
    <property type="component" value="Unassembled WGS sequence"/>
</dbReference>
<dbReference type="InterPro" id="IPR003593">
    <property type="entry name" value="AAA+_ATPase"/>
</dbReference>
<gene>
    <name evidence="10" type="ORF">D2U88_10105</name>
    <name evidence="11" type="ORF">FQ019_10025</name>
</gene>
<evidence type="ECO:0000256" key="4">
    <source>
        <dbReference type="ARBA" id="ARBA00023012"/>
    </source>
</evidence>
<dbReference type="Pfam" id="PF00072">
    <property type="entry name" value="Response_reg"/>
    <property type="match status" value="1"/>
</dbReference>
<dbReference type="GO" id="GO:0043565">
    <property type="term" value="F:sequence-specific DNA binding"/>
    <property type="evidence" value="ECO:0007669"/>
    <property type="project" value="InterPro"/>
</dbReference>
<name>A0A418N7K4_9FLAO</name>
<dbReference type="GO" id="GO:0006355">
    <property type="term" value="P:regulation of DNA-templated transcription"/>
    <property type="evidence" value="ECO:0007669"/>
    <property type="project" value="InterPro"/>
</dbReference>
<keyword evidence="2" id="KW-0547">Nucleotide-binding</keyword>
<dbReference type="InterPro" id="IPR002197">
    <property type="entry name" value="HTH_Fis"/>
</dbReference>
<evidence type="ECO:0000259" key="9">
    <source>
        <dbReference type="PROSITE" id="PS50110"/>
    </source>
</evidence>
<dbReference type="Proteomes" id="UP000321528">
    <property type="component" value="Unassembled WGS sequence"/>
</dbReference>
<protein>
    <submittedName>
        <fullName evidence="10">Sigma-54-dependent Fis family transcriptional regulator</fullName>
    </submittedName>
</protein>
<dbReference type="OrthoDB" id="5401077at2"/>
<feature type="modified residue" description="4-aspartylphosphate" evidence="7">
    <location>
        <position position="52"/>
    </location>
</feature>
<dbReference type="PROSITE" id="PS50045">
    <property type="entry name" value="SIGMA54_INTERACT_4"/>
    <property type="match status" value="1"/>
</dbReference>
<dbReference type="InterPro" id="IPR009057">
    <property type="entry name" value="Homeodomain-like_sf"/>
</dbReference>
<feature type="domain" description="Sigma-54 factor interaction" evidence="8">
    <location>
        <begin position="144"/>
        <end position="373"/>
    </location>
</feature>
<evidence type="ECO:0000313" key="13">
    <source>
        <dbReference type="Proteomes" id="UP000321528"/>
    </source>
</evidence>
<dbReference type="InterPro" id="IPR025943">
    <property type="entry name" value="Sigma_54_int_dom_ATP-bd_2"/>
</dbReference>
<evidence type="ECO:0000256" key="6">
    <source>
        <dbReference type="ARBA" id="ARBA00023163"/>
    </source>
</evidence>
<evidence type="ECO:0000256" key="1">
    <source>
        <dbReference type="ARBA" id="ARBA00022553"/>
    </source>
</evidence>
<dbReference type="EMBL" id="VNWL01000022">
    <property type="protein sequence ID" value="TXK02144.1"/>
    <property type="molecule type" value="Genomic_DNA"/>
</dbReference>
<dbReference type="Gene3D" id="3.40.50.300">
    <property type="entry name" value="P-loop containing nucleotide triphosphate hydrolases"/>
    <property type="match status" value="1"/>
</dbReference>
<keyword evidence="6" id="KW-0804">Transcription</keyword>
<reference evidence="10 12" key="1">
    <citation type="submission" date="2018-08" db="EMBL/GenBank/DDBJ databases">
        <title>Proposal of Muricauda 72 sp.nov. and Muricauda NH166 sp.nov., isolated from seawater.</title>
        <authorList>
            <person name="Cheng H."/>
            <person name="Wu Y.-H."/>
            <person name="Guo L.-L."/>
            <person name="Xu X.-W."/>
        </authorList>
    </citation>
    <scope>NUCLEOTIDE SEQUENCE [LARGE SCALE GENOMIC DNA]</scope>
    <source>
        <strain evidence="10 12">NH166</strain>
    </source>
</reference>
<evidence type="ECO:0000313" key="10">
    <source>
        <dbReference type="EMBL" id="RIV70706.1"/>
    </source>
</evidence>
<dbReference type="PANTHER" id="PTHR32071">
    <property type="entry name" value="TRANSCRIPTIONAL REGULATORY PROTEIN"/>
    <property type="match status" value="1"/>
</dbReference>
<keyword evidence="5" id="KW-0805">Transcription regulation</keyword>
<dbReference type="SUPFAM" id="SSF52540">
    <property type="entry name" value="P-loop containing nucleoside triphosphate hydrolases"/>
    <property type="match status" value="1"/>
</dbReference>
<feature type="domain" description="Response regulatory" evidence="9">
    <location>
        <begin position="3"/>
        <end position="117"/>
    </location>
</feature>
<dbReference type="FunFam" id="3.40.50.2300:FF:000018">
    <property type="entry name" value="DNA-binding transcriptional regulator NtrC"/>
    <property type="match status" value="1"/>
</dbReference>
<dbReference type="Gene3D" id="1.10.8.60">
    <property type="match status" value="1"/>
</dbReference>
<evidence type="ECO:0000256" key="3">
    <source>
        <dbReference type="ARBA" id="ARBA00022840"/>
    </source>
</evidence>
<dbReference type="GO" id="GO:0000160">
    <property type="term" value="P:phosphorelay signal transduction system"/>
    <property type="evidence" value="ECO:0007669"/>
    <property type="project" value="UniProtKB-KW"/>
</dbReference>
<dbReference type="SUPFAM" id="SSF52172">
    <property type="entry name" value="CheY-like"/>
    <property type="match status" value="1"/>
</dbReference>
<dbReference type="PROSITE" id="PS50110">
    <property type="entry name" value="RESPONSE_REGULATORY"/>
    <property type="match status" value="1"/>
</dbReference>
<organism evidence="10 12">
    <name type="scientific">Flagellimonas aequoris</name>
    <dbReference type="NCBI Taxonomy" id="2306997"/>
    <lineage>
        <taxon>Bacteria</taxon>
        <taxon>Pseudomonadati</taxon>
        <taxon>Bacteroidota</taxon>
        <taxon>Flavobacteriia</taxon>
        <taxon>Flavobacteriales</taxon>
        <taxon>Flavobacteriaceae</taxon>
        <taxon>Flagellimonas</taxon>
    </lineage>
</organism>
<keyword evidence="1 7" id="KW-0597">Phosphoprotein</keyword>
<dbReference type="PROSITE" id="PS00676">
    <property type="entry name" value="SIGMA54_INTERACT_2"/>
    <property type="match status" value="1"/>
</dbReference>
<accession>A0A418N7K4</accession>
<sequence>MPKILIIEDDTAFCQMLQKFLTKNGFVVSTSYTIKEAEEQLRNSHFDVILSDVRLPKGNGVTLLPQVKKESPNTQVILMTGYAEVRTAVNAIKNGAFDYISKPFTPDEIVTVINNALNTKTTNQQSKVEKPATKAAQNTQKSFLVGESERSKKLQQYVQLVAPTNMSVLLTGESGTGKEVTANAIHKASNRKDQPFVAVDCGAIPKEIATSEFFGHVKGSFTGAIEDKVGHFEAANGGTLFLDEVGNLSYEHQVQLLRAIQERKIKRVGSTKEIHLDLRIIAATNENLLEAIDDGAFREDLYHRLNEFSIEVPSLRERKEDILLFANYFLDRANMELGKDVFDFSEDTKQMLLDYPWPGNLREMKNVIKRAVLFTQGETVLSDSLSSEVVQGVNGRQEPSFSKSEFEKERIMEALKQTNFNKSKAAKLLQITRKTLYNKINQYQLEV</sequence>
<dbReference type="Pfam" id="PF02954">
    <property type="entry name" value="HTH_8"/>
    <property type="match status" value="1"/>
</dbReference>
<dbReference type="PANTHER" id="PTHR32071:SF81">
    <property type="entry name" value="PROPIONATE CATABOLISM OPERON REGULATORY PROTEIN"/>
    <property type="match status" value="1"/>
</dbReference>
<evidence type="ECO:0000256" key="2">
    <source>
        <dbReference type="ARBA" id="ARBA00022741"/>
    </source>
</evidence>
<dbReference type="PRINTS" id="PR01590">
    <property type="entry name" value="HTHFIS"/>
</dbReference>
<keyword evidence="3" id="KW-0067">ATP-binding</keyword>
<dbReference type="CDD" id="cd00009">
    <property type="entry name" value="AAA"/>
    <property type="match status" value="1"/>
</dbReference>
<dbReference type="SUPFAM" id="SSF46689">
    <property type="entry name" value="Homeodomain-like"/>
    <property type="match status" value="1"/>
</dbReference>
<dbReference type="FunFam" id="3.40.50.300:FF:000006">
    <property type="entry name" value="DNA-binding transcriptional regulator NtrC"/>
    <property type="match status" value="1"/>
</dbReference>
<dbReference type="SMART" id="SM00382">
    <property type="entry name" value="AAA"/>
    <property type="match status" value="1"/>
</dbReference>
<dbReference type="Pfam" id="PF00158">
    <property type="entry name" value="Sigma54_activat"/>
    <property type="match status" value="1"/>
</dbReference>
<dbReference type="Gene3D" id="3.40.50.2300">
    <property type="match status" value="1"/>
</dbReference>
<dbReference type="InterPro" id="IPR058031">
    <property type="entry name" value="AAA_lid_NorR"/>
</dbReference>
<evidence type="ECO:0000259" key="8">
    <source>
        <dbReference type="PROSITE" id="PS50045"/>
    </source>
</evidence>
<evidence type="ECO:0000256" key="5">
    <source>
        <dbReference type="ARBA" id="ARBA00023015"/>
    </source>
</evidence>
<dbReference type="EMBL" id="QXFJ01000023">
    <property type="protein sequence ID" value="RIV70706.1"/>
    <property type="molecule type" value="Genomic_DNA"/>
</dbReference>
<dbReference type="GO" id="GO:0005524">
    <property type="term" value="F:ATP binding"/>
    <property type="evidence" value="ECO:0007669"/>
    <property type="project" value="UniProtKB-KW"/>
</dbReference>
<dbReference type="Gene3D" id="1.10.10.60">
    <property type="entry name" value="Homeodomain-like"/>
    <property type="match status" value="1"/>
</dbReference>
<comment type="caution">
    <text evidence="10">The sequence shown here is derived from an EMBL/GenBank/DDBJ whole genome shotgun (WGS) entry which is preliminary data.</text>
</comment>
<dbReference type="Pfam" id="PF25601">
    <property type="entry name" value="AAA_lid_14"/>
    <property type="match status" value="1"/>
</dbReference>
<dbReference type="RefSeq" id="WP_119640443.1">
    <property type="nucleotide sequence ID" value="NZ_QXFJ01000023.1"/>
</dbReference>
<dbReference type="AlphaFoldDB" id="A0A418N7K4"/>
<evidence type="ECO:0000256" key="7">
    <source>
        <dbReference type="PROSITE-ProRule" id="PRU00169"/>
    </source>
</evidence>
<proteinExistence type="predicted"/>
<reference evidence="11 13" key="2">
    <citation type="submission" date="2019-07" db="EMBL/GenBank/DDBJ databases">
        <title>Draft genome of two Muricauda strains isolated from deep sea.</title>
        <authorList>
            <person name="Sun C."/>
        </authorList>
    </citation>
    <scope>NUCLEOTIDE SEQUENCE [LARGE SCALE GENOMIC DNA]</scope>
    <source>
        <strain evidence="11 13">NH166</strain>
    </source>
</reference>
<evidence type="ECO:0000313" key="11">
    <source>
        <dbReference type="EMBL" id="TXK02144.1"/>
    </source>
</evidence>
<dbReference type="InterPro" id="IPR001789">
    <property type="entry name" value="Sig_transdc_resp-reg_receiver"/>
</dbReference>
<keyword evidence="4" id="KW-0902">Two-component regulatory system</keyword>
<keyword evidence="13" id="KW-1185">Reference proteome</keyword>
<dbReference type="InterPro" id="IPR002078">
    <property type="entry name" value="Sigma_54_int"/>
</dbReference>